<dbReference type="EMBL" id="LAQL01000002">
    <property type="protein sequence ID" value="KLN62456.1"/>
    <property type="molecule type" value="Genomic_DNA"/>
</dbReference>
<proteinExistence type="inferred from homology"/>
<dbReference type="InterPro" id="IPR036388">
    <property type="entry name" value="WH-like_DNA-bd_sf"/>
</dbReference>
<evidence type="ECO:0000256" key="2">
    <source>
        <dbReference type="ARBA" id="ARBA00023015"/>
    </source>
</evidence>
<dbReference type="Pfam" id="PF00126">
    <property type="entry name" value="HTH_1"/>
    <property type="match status" value="1"/>
</dbReference>
<organism evidence="6 7">
    <name type="scientific">Kiloniella spongiae</name>
    <dbReference type="NCBI Taxonomy" id="1489064"/>
    <lineage>
        <taxon>Bacteria</taxon>
        <taxon>Pseudomonadati</taxon>
        <taxon>Pseudomonadota</taxon>
        <taxon>Alphaproteobacteria</taxon>
        <taxon>Rhodospirillales</taxon>
        <taxon>Kiloniellaceae</taxon>
        <taxon>Kiloniella</taxon>
    </lineage>
</organism>
<evidence type="ECO:0000313" key="6">
    <source>
        <dbReference type="EMBL" id="KLN62456.1"/>
    </source>
</evidence>
<dbReference type="GO" id="GO:0003700">
    <property type="term" value="F:DNA-binding transcription factor activity"/>
    <property type="evidence" value="ECO:0007669"/>
    <property type="project" value="InterPro"/>
</dbReference>
<dbReference type="Proteomes" id="UP000035444">
    <property type="component" value="Unassembled WGS sequence"/>
</dbReference>
<evidence type="ECO:0000313" key="7">
    <source>
        <dbReference type="Proteomes" id="UP000035444"/>
    </source>
</evidence>
<dbReference type="InterPro" id="IPR000847">
    <property type="entry name" value="LysR_HTH_N"/>
</dbReference>
<keyword evidence="7" id="KW-1185">Reference proteome</keyword>
<sequence length="305" mass="33779">MIPLNAIRAFETTIRLGSVKAAAKELCVTEGAISRQIKKLENVLGLPLARRDKQTIAATALGNALAQNLTTALDLVDQSVSDAQNKSARIRLQVAPSFAIRWLMPRLDQLQKDLPLLDVRVTTTLLNNQFDHYSFDAGIIYGDGQWTNLNTIKLSNEYLLPVASPDASKITLENFKGLTFLHTTLDQRDWKLWVEKSNHDQAISLTGPTFETLDLAVRAAENGFGISLGDLSLIYDNFRTNSLKVPFGPILETGRGYYLVHEPSHLCGRAIDDFKHWLQPQSPIQTIDAETIAQNLGINLISVSS</sequence>
<feature type="domain" description="HTH lysR-type" evidence="5">
    <location>
        <begin position="2"/>
        <end position="59"/>
    </location>
</feature>
<dbReference type="Gene3D" id="1.10.10.10">
    <property type="entry name" value="Winged helix-like DNA-binding domain superfamily/Winged helix DNA-binding domain"/>
    <property type="match status" value="1"/>
</dbReference>
<evidence type="ECO:0000256" key="4">
    <source>
        <dbReference type="ARBA" id="ARBA00023163"/>
    </source>
</evidence>
<dbReference type="SUPFAM" id="SSF53850">
    <property type="entry name" value="Periplasmic binding protein-like II"/>
    <property type="match status" value="1"/>
</dbReference>
<protein>
    <recommendedName>
        <fullName evidence="5">HTH lysR-type domain-containing protein</fullName>
    </recommendedName>
</protein>
<evidence type="ECO:0000256" key="3">
    <source>
        <dbReference type="ARBA" id="ARBA00023125"/>
    </source>
</evidence>
<keyword evidence="4" id="KW-0804">Transcription</keyword>
<dbReference type="Pfam" id="PF03466">
    <property type="entry name" value="LysR_substrate"/>
    <property type="match status" value="1"/>
</dbReference>
<dbReference type="PANTHER" id="PTHR30537:SF26">
    <property type="entry name" value="GLYCINE CLEAVAGE SYSTEM TRANSCRIPTIONAL ACTIVATOR"/>
    <property type="match status" value="1"/>
</dbReference>
<keyword evidence="2" id="KW-0805">Transcription regulation</keyword>
<gene>
    <name evidence="6" type="ORF">WH96_02855</name>
</gene>
<accession>A0A0H2MJW3</accession>
<dbReference type="PROSITE" id="PS50931">
    <property type="entry name" value="HTH_LYSR"/>
    <property type="match status" value="1"/>
</dbReference>
<dbReference type="GO" id="GO:0006351">
    <property type="term" value="P:DNA-templated transcription"/>
    <property type="evidence" value="ECO:0007669"/>
    <property type="project" value="TreeGrafter"/>
</dbReference>
<name>A0A0H2MJW3_9PROT</name>
<dbReference type="GO" id="GO:0043565">
    <property type="term" value="F:sequence-specific DNA binding"/>
    <property type="evidence" value="ECO:0007669"/>
    <property type="project" value="TreeGrafter"/>
</dbReference>
<dbReference type="PANTHER" id="PTHR30537">
    <property type="entry name" value="HTH-TYPE TRANSCRIPTIONAL REGULATOR"/>
    <property type="match status" value="1"/>
</dbReference>
<comment type="similarity">
    <text evidence="1">Belongs to the LysR transcriptional regulatory family.</text>
</comment>
<reference evidence="6 7" key="1">
    <citation type="submission" date="2015-03" db="EMBL/GenBank/DDBJ databases">
        <title>Genome Sequence of Kiloniella spongiae MEBiC09566, isolated from a marine sponge.</title>
        <authorList>
            <person name="Shao Z."/>
            <person name="Wang L."/>
            <person name="Li X."/>
        </authorList>
    </citation>
    <scope>NUCLEOTIDE SEQUENCE [LARGE SCALE GENOMIC DNA]</scope>
    <source>
        <strain evidence="6 7">MEBiC09566</strain>
    </source>
</reference>
<keyword evidence="3" id="KW-0238">DNA-binding</keyword>
<dbReference type="AlphaFoldDB" id="A0A0H2MJW3"/>
<dbReference type="PRINTS" id="PR00039">
    <property type="entry name" value="HTHLYSR"/>
</dbReference>
<dbReference type="Gene3D" id="3.40.190.10">
    <property type="entry name" value="Periplasmic binding protein-like II"/>
    <property type="match status" value="2"/>
</dbReference>
<dbReference type="InterPro" id="IPR058163">
    <property type="entry name" value="LysR-type_TF_proteobact-type"/>
</dbReference>
<evidence type="ECO:0000256" key="1">
    <source>
        <dbReference type="ARBA" id="ARBA00009437"/>
    </source>
</evidence>
<evidence type="ECO:0000259" key="5">
    <source>
        <dbReference type="PROSITE" id="PS50931"/>
    </source>
</evidence>
<dbReference type="InterPro" id="IPR005119">
    <property type="entry name" value="LysR_subst-bd"/>
</dbReference>
<dbReference type="CDD" id="cd08432">
    <property type="entry name" value="PBP2_GcdR_TrpI_HvrB_AmpR_like"/>
    <property type="match status" value="1"/>
</dbReference>
<dbReference type="SUPFAM" id="SSF46785">
    <property type="entry name" value="Winged helix' DNA-binding domain"/>
    <property type="match status" value="1"/>
</dbReference>
<dbReference type="InterPro" id="IPR036390">
    <property type="entry name" value="WH_DNA-bd_sf"/>
</dbReference>
<dbReference type="STRING" id="1489064.WH96_02855"/>
<comment type="caution">
    <text evidence="6">The sequence shown here is derived from an EMBL/GenBank/DDBJ whole genome shotgun (WGS) entry which is preliminary data.</text>
</comment>